<dbReference type="EMBL" id="JANBUO010002760">
    <property type="protein sequence ID" value="KAJ2793810.1"/>
    <property type="molecule type" value="Genomic_DNA"/>
</dbReference>
<feature type="compositionally biased region" description="Polar residues" evidence="5">
    <location>
        <begin position="302"/>
        <end position="314"/>
    </location>
</feature>
<proteinExistence type="predicted"/>
<dbReference type="GO" id="GO:0097576">
    <property type="term" value="P:vacuole fusion"/>
    <property type="evidence" value="ECO:0007669"/>
    <property type="project" value="UniProtKB-ARBA"/>
</dbReference>
<keyword evidence="2" id="KW-0926">Vacuole</keyword>
<dbReference type="GO" id="GO:0016192">
    <property type="term" value="P:vesicle-mediated transport"/>
    <property type="evidence" value="ECO:0007669"/>
    <property type="project" value="UniProtKB-ARBA"/>
</dbReference>
<dbReference type="GO" id="GO:0000329">
    <property type="term" value="C:fungal-type vacuole membrane"/>
    <property type="evidence" value="ECO:0007669"/>
    <property type="project" value="UniProtKB-ARBA"/>
</dbReference>
<dbReference type="PROSITE" id="PS50192">
    <property type="entry name" value="T_SNARE"/>
    <property type="match status" value="1"/>
</dbReference>
<evidence type="ECO:0000259" key="7">
    <source>
        <dbReference type="PROSITE" id="PS50195"/>
    </source>
</evidence>
<sequence>AEEDIVPFPSNLEMEQIRYVKIPHTETRNEPDTHVVYGLQVQGPVRSWTVWHRYKDFLVLEYELSREFPGTPTPGKLPPKSLTSWFSKLPAIGSGSSDGDLEFVEERRHALERYIQSMVISEDERWRASKALQSFLAPATKGSRYLAGKNLPSNMSRTGSEAGSVSSDVSWVTPASWLGDHRDAEQVVRDIRQCILRRENALTRNEVSVSHQSLLQAKRLVTELGRSIKTLEQGLEHIKPELTAGELLRRQDMLMRLNEDKSNLNRIVMGSGAVSANSDRTALLEGASSGSNNTRVLGRAGNGTTSGSTASYNMPGSMPVRTHGLAQQGMGDSGSTSRQAPRSRRIFGNSNPPQETNETRGLDNQGLLQLQSDRMQEQDQAVAEFSTLLRRQREMGVAIGNELDLQNQLLTELDQDMDRTGSKLATARRQANRL</sequence>
<dbReference type="Proteomes" id="UP001140094">
    <property type="component" value="Unassembled WGS sequence"/>
</dbReference>
<dbReference type="Gene3D" id="1.20.5.110">
    <property type="match status" value="1"/>
</dbReference>
<dbReference type="PROSITE" id="PS50195">
    <property type="entry name" value="PX"/>
    <property type="match status" value="1"/>
</dbReference>
<dbReference type="SUPFAM" id="SSF58038">
    <property type="entry name" value="SNARE fusion complex"/>
    <property type="match status" value="1"/>
</dbReference>
<keyword evidence="3" id="KW-0175">Coiled coil</keyword>
<accession>A0A9W8HSB7</accession>
<dbReference type="InterPro" id="IPR001683">
    <property type="entry name" value="PX_dom"/>
</dbReference>
<evidence type="ECO:0000256" key="4">
    <source>
        <dbReference type="ARBA" id="ARBA00054927"/>
    </source>
</evidence>
<dbReference type="Pfam" id="PF00787">
    <property type="entry name" value="PX"/>
    <property type="match status" value="1"/>
</dbReference>
<evidence type="ECO:0000256" key="3">
    <source>
        <dbReference type="ARBA" id="ARBA00023054"/>
    </source>
</evidence>
<dbReference type="OrthoDB" id="428895at2759"/>
<evidence type="ECO:0000256" key="2">
    <source>
        <dbReference type="ARBA" id="ARBA00022554"/>
    </source>
</evidence>
<gene>
    <name evidence="8" type="ORF">H4R20_006427</name>
</gene>
<evidence type="ECO:0008006" key="10">
    <source>
        <dbReference type="Google" id="ProtNLM"/>
    </source>
</evidence>
<comment type="function">
    <text evidence="4">Essential for proper morphogenesis of the vacuole. May exist as structural reinforcement on the surface of the vacuolar membrane and be required for maintenance against rupture by osmotic pressure.</text>
</comment>
<name>A0A9W8HSB7_9FUNG</name>
<feature type="region of interest" description="Disordered" evidence="5">
    <location>
        <begin position="286"/>
        <end position="362"/>
    </location>
</feature>
<comment type="subcellular location">
    <subcellularLocation>
        <location evidence="1">Vacuole</location>
    </subcellularLocation>
</comment>
<dbReference type="AlphaFoldDB" id="A0A9W8HSB7"/>
<keyword evidence="9" id="KW-1185">Reference proteome</keyword>
<dbReference type="Gene3D" id="3.30.1520.10">
    <property type="entry name" value="Phox-like domain"/>
    <property type="match status" value="1"/>
</dbReference>
<feature type="domain" description="T-SNARE coiled-coil homology" evidence="6">
    <location>
        <begin position="372"/>
        <end position="434"/>
    </location>
</feature>
<dbReference type="InterPro" id="IPR000727">
    <property type="entry name" value="T_SNARE_dom"/>
</dbReference>
<dbReference type="GO" id="GO:0035091">
    <property type="term" value="F:phosphatidylinositol binding"/>
    <property type="evidence" value="ECO:0007669"/>
    <property type="project" value="InterPro"/>
</dbReference>
<organism evidence="8 9">
    <name type="scientific">Coemansia guatemalensis</name>
    <dbReference type="NCBI Taxonomy" id="2761395"/>
    <lineage>
        <taxon>Eukaryota</taxon>
        <taxon>Fungi</taxon>
        <taxon>Fungi incertae sedis</taxon>
        <taxon>Zoopagomycota</taxon>
        <taxon>Kickxellomycotina</taxon>
        <taxon>Kickxellomycetes</taxon>
        <taxon>Kickxellales</taxon>
        <taxon>Kickxellaceae</taxon>
        <taxon>Coemansia</taxon>
    </lineage>
</organism>
<dbReference type="PANTHER" id="PTHR22775:SF3">
    <property type="entry name" value="SORTING NEXIN-13"/>
    <property type="match status" value="1"/>
</dbReference>
<dbReference type="PANTHER" id="PTHR22775">
    <property type="entry name" value="SORTING NEXIN"/>
    <property type="match status" value="1"/>
</dbReference>
<evidence type="ECO:0000256" key="5">
    <source>
        <dbReference type="SAM" id="MobiDB-lite"/>
    </source>
</evidence>
<protein>
    <recommendedName>
        <fullName evidence="10">Phox-like protein</fullName>
    </recommendedName>
</protein>
<comment type="caution">
    <text evidence="8">The sequence shown here is derived from an EMBL/GenBank/DDBJ whole genome shotgun (WGS) entry which is preliminary data.</text>
</comment>
<evidence type="ECO:0000259" key="6">
    <source>
        <dbReference type="PROSITE" id="PS50192"/>
    </source>
</evidence>
<dbReference type="InterPro" id="IPR036871">
    <property type="entry name" value="PX_dom_sf"/>
</dbReference>
<dbReference type="CDD" id="cd15858">
    <property type="entry name" value="SNARE_VAM7"/>
    <property type="match status" value="1"/>
</dbReference>
<feature type="domain" description="PX" evidence="7">
    <location>
        <begin position="15"/>
        <end position="143"/>
    </location>
</feature>
<dbReference type="GO" id="GO:0007034">
    <property type="term" value="P:vacuolar transport"/>
    <property type="evidence" value="ECO:0007669"/>
    <property type="project" value="UniProtKB-ARBA"/>
</dbReference>
<dbReference type="SMART" id="SM00312">
    <property type="entry name" value="PX"/>
    <property type="match status" value="1"/>
</dbReference>
<dbReference type="FunFam" id="1.20.5.110:FF:000058">
    <property type="entry name" value="VAM7p Vacuolar SNARE protein"/>
    <property type="match status" value="1"/>
</dbReference>
<feature type="non-terminal residue" evidence="8">
    <location>
        <position position="1"/>
    </location>
</feature>
<dbReference type="SMART" id="SM00397">
    <property type="entry name" value="t_SNARE"/>
    <property type="match status" value="1"/>
</dbReference>
<reference evidence="8" key="1">
    <citation type="submission" date="2022-07" db="EMBL/GenBank/DDBJ databases">
        <title>Phylogenomic reconstructions and comparative analyses of Kickxellomycotina fungi.</title>
        <authorList>
            <person name="Reynolds N.K."/>
            <person name="Stajich J.E."/>
            <person name="Barry K."/>
            <person name="Grigoriev I.V."/>
            <person name="Crous P."/>
            <person name="Smith M.E."/>
        </authorList>
    </citation>
    <scope>NUCLEOTIDE SEQUENCE</scope>
    <source>
        <strain evidence="8">NRRL 1565</strain>
    </source>
</reference>
<dbReference type="SUPFAM" id="SSF64268">
    <property type="entry name" value="PX domain"/>
    <property type="match status" value="1"/>
</dbReference>
<evidence type="ECO:0000256" key="1">
    <source>
        <dbReference type="ARBA" id="ARBA00004116"/>
    </source>
</evidence>
<evidence type="ECO:0000313" key="8">
    <source>
        <dbReference type="EMBL" id="KAJ2793810.1"/>
    </source>
</evidence>
<evidence type="ECO:0000313" key="9">
    <source>
        <dbReference type="Proteomes" id="UP001140094"/>
    </source>
</evidence>